<organism evidence="3 4">
    <name type="scientific">Serratia montpellierensis</name>
    <dbReference type="NCBI Taxonomy" id="2598730"/>
    <lineage>
        <taxon>Bacteria</taxon>
        <taxon>Pseudomonadati</taxon>
        <taxon>Pseudomonadota</taxon>
        <taxon>Gammaproteobacteria</taxon>
        <taxon>Enterobacterales</taxon>
        <taxon>Yersiniaceae</taxon>
        <taxon>Serratia</taxon>
    </lineage>
</organism>
<reference evidence="3 4" key="1">
    <citation type="submission" date="2019-08" db="EMBL/GenBank/DDBJ databases">
        <title>Genome sequencing of Psyttalia spp.-associated microbial isolates reveals a potentially novel species in the Serratia genus.</title>
        <authorList>
            <person name="Tannieres-Laurent M."/>
            <person name="Sparks M.E."/>
            <person name="Blackburn M.B."/>
            <person name="Gundersen-Rindal D.E."/>
            <person name="Bon M.-C."/>
        </authorList>
    </citation>
    <scope>NUCLEOTIDE SEQUENCE [LARGE SCALE GENOMIC DNA]</scope>
    <source>
        <strain evidence="4">Pon4B</strain>
    </source>
</reference>
<evidence type="ECO:0000313" key="4">
    <source>
        <dbReference type="Proteomes" id="UP001199135"/>
    </source>
</evidence>
<protein>
    <submittedName>
        <fullName evidence="3">Rhs family protein</fullName>
    </submittedName>
</protein>
<feature type="region of interest" description="Disordered" evidence="1">
    <location>
        <begin position="36"/>
        <end position="64"/>
    </location>
</feature>
<name>A0ABS8J299_9GAMM</name>
<sequence>MGLEGGLNLYQYAPNPLMWVDPFGLSACNSPKGYKTGDVDPHGNLSPGTNRAVGHTNSKTDGFVQSHHPIQDAWAKKRVGGYQRNSAPATLLKSASGSPHAGISAVQRTRRALPGGWDTTLKQEFNISYREMLDSGVPVEQARKSLGDAYKYFDGLREKNIGNPFFDI</sequence>
<dbReference type="EMBL" id="VOSO01000008">
    <property type="protein sequence ID" value="MCC7658130.1"/>
    <property type="molecule type" value="Genomic_DNA"/>
</dbReference>
<dbReference type="Proteomes" id="UP001199135">
    <property type="component" value="Unassembled WGS sequence"/>
</dbReference>
<dbReference type="InterPro" id="IPR028900">
    <property type="entry name" value="Tox-SHH_dom"/>
</dbReference>
<feature type="domain" description="Tox-SHH" evidence="2">
    <location>
        <begin position="61"/>
        <end position="154"/>
    </location>
</feature>
<evidence type="ECO:0000313" key="3">
    <source>
        <dbReference type="EMBL" id="MCC7658130.1"/>
    </source>
</evidence>
<dbReference type="Pfam" id="PF15652">
    <property type="entry name" value="Tox-SHH"/>
    <property type="match status" value="1"/>
</dbReference>
<accession>A0ABS8J299</accession>
<evidence type="ECO:0000259" key="2">
    <source>
        <dbReference type="Pfam" id="PF15652"/>
    </source>
</evidence>
<proteinExistence type="predicted"/>
<evidence type="ECO:0000256" key="1">
    <source>
        <dbReference type="SAM" id="MobiDB-lite"/>
    </source>
</evidence>
<gene>
    <name evidence="3" type="ORF">FUU20_05015</name>
</gene>
<comment type="caution">
    <text evidence="3">The sequence shown here is derived from an EMBL/GenBank/DDBJ whole genome shotgun (WGS) entry which is preliminary data.</text>
</comment>
<keyword evidence="4" id="KW-1185">Reference proteome</keyword>